<dbReference type="EMBL" id="CP076456">
    <property type="protein sequence ID" value="QWQ36837.1"/>
    <property type="molecule type" value="Genomic_DNA"/>
</dbReference>
<feature type="signal peptide" evidence="1">
    <location>
        <begin position="1"/>
        <end position="20"/>
    </location>
</feature>
<dbReference type="RefSeq" id="WP_104054955.1">
    <property type="nucleotide sequence ID" value="NZ_CP076456.1"/>
</dbReference>
<feature type="chain" id="PRO_5038984983" description="Lipoprotein" evidence="1">
    <location>
        <begin position="21"/>
        <end position="147"/>
    </location>
</feature>
<dbReference type="AlphaFoldDB" id="A0A975S6Q1"/>
<name>A0A975S6Q1_9MICC</name>
<evidence type="ECO:0000313" key="3">
    <source>
        <dbReference type="Proteomes" id="UP000680588"/>
    </source>
</evidence>
<sequence>MKKIIAPVVLAAALALTGCGGEEAPAAGGVENKVAETPQIPDLDGDWKQSNATNKESYQQATIAGDTITIEWVSDGGDTTSIYWVGSYEAPTDGNEPHTWASQRDTEATDFALLASSDETKEFTYEEKTISYKVSLMGTTTTVELEK</sequence>
<reference evidence="2" key="1">
    <citation type="submission" date="2021-06" db="EMBL/GenBank/DDBJ databases">
        <title>Novel species in genus Arthrobacter.</title>
        <authorList>
            <person name="Zhang G."/>
        </authorList>
    </citation>
    <scope>NUCLEOTIDE SEQUENCE</scope>
    <source>
        <strain evidence="2">Zg-ZUI122</strain>
    </source>
</reference>
<keyword evidence="3" id="KW-1185">Reference proteome</keyword>
<keyword evidence="1" id="KW-0732">Signal</keyword>
<dbReference type="Proteomes" id="UP000680588">
    <property type="component" value="Chromosome"/>
</dbReference>
<organism evidence="2 3">
    <name type="scientific">Arthrobacter sunyaminii</name>
    <dbReference type="NCBI Taxonomy" id="2816859"/>
    <lineage>
        <taxon>Bacteria</taxon>
        <taxon>Bacillati</taxon>
        <taxon>Actinomycetota</taxon>
        <taxon>Actinomycetes</taxon>
        <taxon>Micrococcales</taxon>
        <taxon>Micrococcaceae</taxon>
        <taxon>Arthrobacter</taxon>
    </lineage>
</organism>
<evidence type="ECO:0000313" key="2">
    <source>
        <dbReference type="EMBL" id="QWQ36837.1"/>
    </source>
</evidence>
<dbReference type="KEGG" id="asun:KG104_03290"/>
<gene>
    <name evidence="2" type="ORF">KG104_03290</name>
</gene>
<proteinExistence type="predicted"/>
<accession>A0A975S6Q1</accession>
<protein>
    <recommendedName>
        <fullName evidence="4">Lipoprotein</fullName>
    </recommendedName>
</protein>
<evidence type="ECO:0008006" key="4">
    <source>
        <dbReference type="Google" id="ProtNLM"/>
    </source>
</evidence>
<dbReference type="PROSITE" id="PS51257">
    <property type="entry name" value="PROKAR_LIPOPROTEIN"/>
    <property type="match status" value="1"/>
</dbReference>
<evidence type="ECO:0000256" key="1">
    <source>
        <dbReference type="SAM" id="SignalP"/>
    </source>
</evidence>